<dbReference type="RefSeq" id="WP_108992574.1">
    <property type="nucleotide sequence ID" value="NZ_BDQX01000098.1"/>
</dbReference>
<comment type="caution">
    <text evidence="8">The sequence shown here is derived from an EMBL/GenBank/DDBJ whole genome shotgun (WGS) entry which is preliminary data.</text>
</comment>
<feature type="transmembrane region" description="Helical" evidence="6">
    <location>
        <begin position="180"/>
        <end position="198"/>
    </location>
</feature>
<evidence type="ECO:0000256" key="1">
    <source>
        <dbReference type="ARBA" id="ARBA00004651"/>
    </source>
</evidence>
<keyword evidence="5 6" id="KW-0472">Membrane</keyword>
<evidence type="ECO:0000256" key="3">
    <source>
        <dbReference type="ARBA" id="ARBA00022692"/>
    </source>
</evidence>
<evidence type="ECO:0000256" key="6">
    <source>
        <dbReference type="RuleBase" id="RU366058"/>
    </source>
</evidence>
<dbReference type="Proteomes" id="UP000245202">
    <property type="component" value="Unassembled WGS sequence"/>
</dbReference>
<dbReference type="EMBL" id="BDQX01000098">
    <property type="protein sequence ID" value="GBG07536.1"/>
    <property type="molecule type" value="Genomic_DNA"/>
</dbReference>
<name>A0A2R5ELJ8_9BACL</name>
<keyword evidence="2 6" id="KW-1003">Cell membrane</keyword>
<dbReference type="PANTHER" id="PTHR12677:SF59">
    <property type="entry name" value="GOLGI APPARATUS MEMBRANE PROTEIN TVP38-RELATED"/>
    <property type="match status" value="1"/>
</dbReference>
<feature type="transmembrane region" description="Helical" evidence="6">
    <location>
        <begin position="69"/>
        <end position="94"/>
    </location>
</feature>
<feature type="transmembrane region" description="Helical" evidence="6">
    <location>
        <begin position="150"/>
        <end position="168"/>
    </location>
</feature>
<gene>
    <name evidence="8" type="ORF">PAT3040_02089</name>
</gene>
<keyword evidence="9" id="KW-1185">Reference proteome</keyword>
<feature type="transmembrane region" description="Helical" evidence="6">
    <location>
        <begin position="38"/>
        <end position="62"/>
    </location>
</feature>
<dbReference type="Pfam" id="PF09335">
    <property type="entry name" value="VTT_dom"/>
    <property type="match status" value="1"/>
</dbReference>
<feature type="transmembrane region" description="Helical" evidence="6">
    <location>
        <begin position="119"/>
        <end position="143"/>
    </location>
</feature>
<feature type="domain" description="VTT" evidence="7">
    <location>
        <begin position="53"/>
        <end position="172"/>
    </location>
</feature>
<accession>A0A2R5ELJ8</accession>
<proteinExistence type="inferred from homology"/>
<evidence type="ECO:0000259" key="7">
    <source>
        <dbReference type="Pfam" id="PF09335"/>
    </source>
</evidence>
<organism evidence="8 9">
    <name type="scientific">Paenibacillus agaridevorans</name>
    <dbReference type="NCBI Taxonomy" id="171404"/>
    <lineage>
        <taxon>Bacteria</taxon>
        <taxon>Bacillati</taxon>
        <taxon>Bacillota</taxon>
        <taxon>Bacilli</taxon>
        <taxon>Bacillales</taxon>
        <taxon>Paenibacillaceae</taxon>
        <taxon>Paenibacillus</taxon>
    </lineage>
</organism>
<keyword evidence="3 6" id="KW-0812">Transmembrane</keyword>
<evidence type="ECO:0000313" key="8">
    <source>
        <dbReference type="EMBL" id="GBG07536.1"/>
    </source>
</evidence>
<evidence type="ECO:0000313" key="9">
    <source>
        <dbReference type="Proteomes" id="UP000245202"/>
    </source>
</evidence>
<dbReference type="InterPro" id="IPR032816">
    <property type="entry name" value="VTT_dom"/>
</dbReference>
<evidence type="ECO:0000256" key="5">
    <source>
        <dbReference type="ARBA" id="ARBA00023136"/>
    </source>
</evidence>
<dbReference type="InterPro" id="IPR015414">
    <property type="entry name" value="TMEM64"/>
</dbReference>
<keyword evidence="4 6" id="KW-1133">Transmembrane helix</keyword>
<reference evidence="8 9" key="1">
    <citation type="submission" date="2017-08" db="EMBL/GenBank/DDBJ databases">
        <title>Substantial Increase in Enzyme Production by Combined Drug-Resistance Mutations in Paenibacillus agaridevorans.</title>
        <authorList>
            <person name="Tanaka Y."/>
            <person name="Funane K."/>
            <person name="Hosaka T."/>
            <person name="Shiwa Y."/>
            <person name="Fujita N."/>
            <person name="Miyazaki T."/>
            <person name="Yoshikawa H."/>
            <person name="Murakami K."/>
            <person name="Kasahara K."/>
            <person name="Inaoka T."/>
            <person name="Hiraga Y."/>
            <person name="Ochi K."/>
        </authorList>
    </citation>
    <scope>NUCLEOTIDE SEQUENCE [LARGE SCALE GENOMIC DNA]</scope>
    <source>
        <strain evidence="8 9">T-3040</strain>
    </source>
</reference>
<sequence>MIKKGLVIAAYAASVALLLLYREPIMHWLQEDSASHHVLLIGAAILFGLVPIVPYGIVAGIIGAKYGPYWGGLANVLSSTAAAAIMFYLVRFAFHEQGSRLLSKNPTIGKFTVQVERNAFIAVLFARLLPFVPAILVNVYVALSRMPFRIFAVATLIGKLPTMFVFALVGDQWMSSTGGAIRVIVFYMLFLLVILAAYRRFR</sequence>
<protein>
    <recommendedName>
        <fullName evidence="6">TVP38/TMEM64 family membrane protein</fullName>
    </recommendedName>
</protein>
<comment type="similarity">
    <text evidence="6">Belongs to the TVP38/TMEM64 family.</text>
</comment>
<comment type="subcellular location">
    <subcellularLocation>
        <location evidence="1 6">Cell membrane</location>
        <topology evidence="1 6">Multi-pass membrane protein</topology>
    </subcellularLocation>
</comment>
<dbReference type="GO" id="GO:0005886">
    <property type="term" value="C:plasma membrane"/>
    <property type="evidence" value="ECO:0007669"/>
    <property type="project" value="UniProtKB-SubCell"/>
</dbReference>
<dbReference type="AlphaFoldDB" id="A0A2R5ELJ8"/>
<dbReference type="PANTHER" id="PTHR12677">
    <property type="entry name" value="GOLGI APPARATUS MEMBRANE PROTEIN TVP38-RELATED"/>
    <property type="match status" value="1"/>
</dbReference>
<evidence type="ECO:0000256" key="4">
    <source>
        <dbReference type="ARBA" id="ARBA00022989"/>
    </source>
</evidence>
<evidence type="ECO:0000256" key="2">
    <source>
        <dbReference type="ARBA" id="ARBA00022475"/>
    </source>
</evidence>